<feature type="domain" description="F-box associated beta-propeller type 3" evidence="1">
    <location>
        <begin position="19"/>
        <end position="212"/>
    </location>
</feature>
<dbReference type="GeneID" id="113737735"/>
<dbReference type="InterPro" id="IPR013187">
    <property type="entry name" value="F-box-assoc_dom_typ3"/>
</dbReference>
<proteinExistence type="predicted"/>
<sequence>MALPWTPLSAVNRYETVSRSYAMGFDPSTKKYVVIFILKNKENLNKECRIHALGAPSWRKIHELPIWGLSQRNICANGTIYWMDELAMNGRRGIQCFSVAGEKFEVLFGPEGVKSTGQLAQVRGCLAFLCLKDASSGMCDLWRMDRNKNKVWTKTTIQIKLWDSPPVMLEIKIIGSTKRGEILITVGSKWPPRGKLIVYDLETGKFRTTWITCPSHPKGKV</sequence>
<dbReference type="OrthoDB" id="1750034at2759"/>
<dbReference type="PANTHER" id="PTHR31111">
    <property type="entry name" value="BNAA05G37150D PROTEIN-RELATED"/>
    <property type="match status" value="1"/>
</dbReference>
<reference evidence="2" key="1">
    <citation type="journal article" date="2025" name="Foods">
        <title>Unveiling the Microbial Signatures of Arabica Coffee Cherries: Insights into Ripeness Specific Diversity, Functional Traits, and Implications for Quality and Safety.</title>
        <authorList>
            <consortium name="RefSeq"/>
            <person name="Tenea G.N."/>
            <person name="Cifuentes V."/>
            <person name="Reyes P."/>
            <person name="Cevallos-Vallejos M."/>
        </authorList>
    </citation>
    <scope>NUCLEOTIDE SEQUENCE [LARGE SCALE GENOMIC DNA]</scope>
</reference>
<dbReference type="SUPFAM" id="SSF69304">
    <property type="entry name" value="Tricorn protease N-terminal domain"/>
    <property type="match status" value="1"/>
</dbReference>
<dbReference type="Pfam" id="PF08268">
    <property type="entry name" value="FBA_3"/>
    <property type="match status" value="1"/>
</dbReference>
<evidence type="ECO:0000259" key="1">
    <source>
        <dbReference type="Pfam" id="PF08268"/>
    </source>
</evidence>
<keyword evidence="2" id="KW-1185">Reference proteome</keyword>
<name>A0A6P6WYX9_COFAR</name>
<dbReference type="PANTHER" id="PTHR31111:SF138">
    <property type="entry name" value="F-BOX ASSOCIATED DOMAIN-CONTAINING PROTEIN"/>
    <property type="match status" value="1"/>
</dbReference>
<protein>
    <submittedName>
        <fullName evidence="3">F-box protein At4g38870</fullName>
    </submittedName>
</protein>
<dbReference type="NCBIfam" id="TIGR01640">
    <property type="entry name" value="F_box_assoc_1"/>
    <property type="match status" value="1"/>
</dbReference>
<evidence type="ECO:0000313" key="3">
    <source>
        <dbReference type="RefSeq" id="XP_027120718.2"/>
    </source>
</evidence>
<evidence type="ECO:0000313" key="2">
    <source>
        <dbReference type="Proteomes" id="UP001652660"/>
    </source>
</evidence>
<dbReference type="InterPro" id="IPR017451">
    <property type="entry name" value="F-box-assoc_interact_dom"/>
</dbReference>
<gene>
    <name evidence="3" type="primary">LOC113737735</name>
</gene>
<reference evidence="3" key="2">
    <citation type="submission" date="2025-08" db="UniProtKB">
        <authorList>
            <consortium name="RefSeq"/>
        </authorList>
    </citation>
    <scope>IDENTIFICATION</scope>
    <source>
        <tissue evidence="3">Leaves</tissue>
    </source>
</reference>
<organism evidence="2 3">
    <name type="scientific">Coffea arabica</name>
    <name type="common">Arabian coffee</name>
    <dbReference type="NCBI Taxonomy" id="13443"/>
    <lineage>
        <taxon>Eukaryota</taxon>
        <taxon>Viridiplantae</taxon>
        <taxon>Streptophyta</taxon>
        <taxon>Embryophyta</taxon>
        <taxon>Tracheophyta</taxon>
        <taxon>Spermatophyta</taxon>
        <taxon>Magnoliopsida</taxon>
        <taxon>eudicotyledons</taxon>
        <taxon>Gunneridae</taxon>
        <taxon>Pentapetalae</taxon>
        <taxon>asterids</taxon>
        <taxon>lamiids</taxon>
        <taxon>Gentianales</taxon>
        <taxon>Rubiaceae</taxon>
        <taxon>Ixoroideae</taxon>
        <taxon>Gardenieae complex</taxon>
        <taxon>Bertiereae - Coffeeae clade</taxon>
        <taxon>Coffeeae</taxon>
        <taxon>Coffea</taxon>
    </lineage>
</organism>
<dbReference type="Proteomes" id="UP001652660">
    <property type="component" value="Chromosome 3e"/>
</dbReference>
<dbReference type="RefSeq" id="XP_027120718.2">
    <property type="nucleotide sequence ID" value="XM_027264917.2"/>
</dbReference>
<accession>A0A6P6WYX9</accession>
<dbReference type="AlphaFoldDB" id="A0A6P6WYX9"/>